<dbReference type="PANTHER" id="PTHR10648">
    <property type="entry name" value="SERINE/THREONINE-PROTEIN PHOSPHATASE PP2A 65 KDA REGULATORY SUBUNIT"/>
    <property type="match status" value="1"/>
</dbReference>
<dbReference type="InterPro" id="IPR016024">
    <property type="entry name" value="ARM-type_fold"/>
</dbReference>
<evidence type="ECO:0000256" key="1">
    <source>
        <dbReference type="ARBA" id="ARBA00022737"/>
    </source>
</evidence>
<dbReference type="SUPFAM" id="SSF48371">
    <property type="entry name" value="ARM repeat"/>
    <property type="match status" value="1"/>
</dbReference>
<gene>
    <name evidence="2" type="ORF">ACHHYP_07183</name>
</gene>
<dbReference type="InterPro" id="IPR011989">
    <property type="entry name" value="ARM-like"/>
</dbReference>
<accession>A0A1V9ZMJ7</accession>
<dbReference type="InterPro" id="IPR051023">
    <property type="entry name" value="PP2A_Regulatory_Subunit_A"/>
</dbReference>
<keyword evidence="1" id="KW-0677">Repeat</keyword>
<organism evidence="2 3">
    <name type="scientific">Achlya hypogyna</name>
    <name type="common">Oomycete</name>
    <name type="synonym">Protoachlya hypogyna</name>
    <dbReference type="NCBI Taxonomy" id="1202772"/>
    <lineage>
        <taxon>Eukaryota</taxon>
        <taxon>Sar</taxon>
        <taxon>Stramenopiles</taxon>
        <taxon>Oomycota</taxon>
        <taxon>Saprolegniomycetes</taxon>
        <taxon>Saprolegniales</taxon>
        <taxon>Achlyaceae</taxon>
        <taxon>Achlya</taxon>
    </lineage>
</organism>
<dbReference type="EMBL" id="JNBR01000073">
    <property type="protein sequence ID" value="OQR99196.1"/>
    <property type="molecule type" value="Genomic_DNA"/>
</dbReference>
<dbReference type="PANTHER" id="PTHR10648:SF4">
    <property type="entry name" value="PROTEIN PHOSPHATASE 2 (FORMERLY 2A), REGULATORY SUBUNIT A, BETA ISOFORM-RELATED"/>
    <property type="match status" value="1"/>
</dbReference>
<dbReference type="GO" id="GO:0000159">
    <property type="term" value="C:protein phosphatase type 2A complex"/>
    <property type="evidence" value="ECO:0007669"/>
    <property type="project" value="TreeGrafter"/>
</dbReference>
<dbReference type="Gene3D" id="1.25.10.10">
    <property type="entry name" value="Leucine-rich Repeat Variant"/>
    <property type="match status" value="1"/>
</dbReference>
<dbReference type="OrthoDB" id="60757at2759"/>
<reference evidence="2 3" key="1">
    <citation type="journal article" date="2014" name="Genome Biol. Evol.">
        <title>The secreted proteins of Achlya hypogyna and Thraustotheca clavata identify the ancestral oomycete secretome and reveal gene acquisitions by horizontal gene transfer.</title>
        <authorList>
            <person name="Misner I."/>
            <person name="Blouin N."/>
            <person name="Leonard G."/>
            <person name="Richards T.A."/>
            <person name="Lane C.E."/>
        </authorList>
    </citation>
    <scope>NUCLEOTIDE SEQUENCE [LARGE SCALE GENOMIC DNA]</scope>
    <source>
        <strain evidence="2 3">ATCC 48635</strain>
    </source>
</reference>
<sequence length="1101" mass="120769">MGMLDGLWASMGRPTRRATASFAAVAMCDDEPDLYDEDSDFNSAWRYYDSGVTTADAAELALQETPSGSFVLWNNRSLEANTLFITVHSEPTTFVHHSIGHLVNGWNLVHPCEKKTCTAPACTSCYSILHLDQVLSASYPQANLGLRHDTANHARYLERVDWYCCGHAFCLIEAWAPPAPAMEIVLDRARVFTDARFTNQFDAPSASSSVAVTFVAPGSTLAAAGISSGFRLLMVCPVAAAVDAAAVSSVHGLSKALAASSSRFVRLHVVAPPVPALLDDAYQVTFEPLPSRGIEHLGDVGLRFRKIMDTICVVDVAGYAAARQVRRGSLVLRINGTRTPFLSFDRLSEFAASSAFFRLPLTLDLVALPQETYFVDRERALISASLAVYQMAKVAEQVRIHLHTLQPHVLRPHGLADAGDTSAFAALGPKARRAVLPFVAPRLLSSVPIPADMVRLLGVLRAHFGRACGLGPAAIEVTLLIVHSLCYVEEVSVHREAVHAFRDLVKLVPMECLLSYVLPLLTALKSNSKTLLRAASVVLWLEFLRRLQTQAMLLADEDERRRVSVADLRHLRWRHQVLEAGVAFAELSSDLEPAVSCAARQHLAALVQELVGPEPADSVHWCWLVPLVEALSKALMPDGRLDALHLTYQLAPWTSPDQAHWRWRLALVFASLANDGNDLIRKVAAQKFVSFVEYLQIEELAAAYDADAETAAPSPQNSLLEMSDIRLTALSVPKEKKDDRPRGLSAISWLGSASLDSDGSDLRRRCLSLDSLHQITVGESTHHVLFALIDGYMNLMHDAPTDIKKTVCRSVGRVAELFGHEILVKFLIPTIQDVIAQDMDDCKCHGSSAVYDSIHHILTRELCRLAPLFVDDPDGMACDVLPFLLGLLTNPAPHTHVVVEILENLDFLGFALGKDTFVAELGPVLATAASHTEWKVRVAVAYNLAPLLRWLGTTVFMQRCQRLVEALSQDLVYQVRSLALQPLQLLVEGVAPAIALDATPNAPWRTYALGFVSTVLVPHGNYQMRVGAIQWFARMAGCLDDDERAEFLVPSILALASDPVPNVRVVCARELETMPVGDEVRADLLSRFRADADMDVQYFAK</sequence>
<dbReference type="GO" id="GO:0019888">
    <property type="term" value="F:protein phosphatase regulator activity"/>
    <property type="evidence" value="ECO:0007669"/>
    <property type="project" value="TreeGrafter"/>
</dbReference>
<dbReference type="Proteomes" id="UP000243579">
    <property type="component" value="Unassembled WGS sequence"/>
</dbReference>
<proteinExistence type="predicted"/>
<evidence type="ECO:0000313" key="2">
    <source>
        <dbReference type="EMBL" id="OQR99196.1"/>
    </source>
</evidence>
<dbReference type="GO" id="GO:0005634">
    <property type="term" value="C:nucleus"/>
    <property type="evidence" value="ECO:0007669"/>
    <property type="project" value="TreeGrafter"/>
</dbReference>
<dbReference type="AlphaFoldDB" id="A0A1V9ZMJ7"/>
<dbReference type="GO" id="GO:0005829">
    <property type="term" value="C:cytosol"/>
    <property type="evidence" value="ECO:0007669"/>
    <property type="project" value="TreeGrafter"/>
</dbReference>
<keyword evidence="3" id="KW-1185">Reference proteome</keyword>
<protein>
    <submittedName>
        <fullName evidence="2">Uncharacterized protein</fullName>
    </submittedName>
</protein>
<dbReference type="STRING" id="1202772.A0A1V9ZMJ7"/>
<comment type="caution">
    <text evidence="2">The sequence shown here is derived from an EMBL/GenBank/DDBJ whole genome shotgun (WGS) entry which is preliminary data.</text>
</comment>
<evidence type="ECO:0000313" key="3">
    <source>
        <dbReference type="Proteomes" id="UP000243579"/>
    </source>
</evidence>
<name>A0A1V9ZMJ7_ACHHY</name>